<proteinExistence type="predicted"/>
<name>A0A6C0J5X6_9ZZZZ</name>
<protein>
    <submittedName>
        <fullName evidence="1">Uncharacterized protein</fullName>
    </submittedName>
</protein>
<dbReference type="AlphaFoldDB" id="A0A6C0J5X6"/>
<reference evidence="1" key="1">
    <citation type="journal article" date="2020" name="Nature">
        <title>Giant virus diversity and host interactions through global metagenomics.</title>
        <authorList>
            <person name="Schulz F."/>
            <person name="Roux S."/>
            <person name="Paez-Espino D."/>
            <person name="Jungbluth S."/>
            <person name="Walsh D.A."/>
            <person name="Denef V.J."/>
            <person name="McMahon K.D."/>
            <person name="Konstantinidis K.T."/>
            <person name="Eloe-Fadrosh E.A."/>
            <person name="Kyrpides N.C."/>
            <person name="Woyke T."/>
        </authorList>
    </citation>
    <scope>NUCLEOTIDE SEQUENCE</scope>
    <source>
        <strain evidence="1">GVMAG-M-3300025860-20</strain>
    </source>
</reference>
<sequence length="70" mass="8456">MSSEKATNDLFNFIDLHKSNPSKVYNKLIILKGKRLKKYFDTLYIEMICYHKNVIHNMTILYPDKFKHVY</sequence>
<organism evidence="1">
    <name type="scientific">viral metagenome</name>
    <dbReference type="NCBI Taxonomy" id="1070528"/>
    <lineage>
        <taxon>unclassified sequences</taxon>
        <taxon>metagenomes</taxon>
        <taxon>organismal metagenomes</taxon>
    </lineage>
</organism>
<dbReference type="EMBL" id="MN740328">
    <property type="protein sequence ID" value="QHU00703.1"/>
    <property type="molecule type" value="Genomic_DNA"/>
</dbReference>
<accession>A0A6C0J5X6</accession>
<evidence type="ECO:0000313" key="1">
    <source>
        <dbReference type="EMBL" id="QHU00703.1"/>
    </source>
</evidence>